<evidence type="ECO:0000259" key="7">
    <source>
        <dbReference type="PROSITE" id="PS50180"/>
    </source>
</evidence>
<feature type="non-terminal residue" evidence="8">
    <location>
        <position position="1"/>
    </location>
</feature>
<sequence length="134" mass="14586">PVTALQNFNNISSPVSQQSSIPGINAYDKNGMKLDMTFEVQESLTTINMQATNNTGSQVTDFLFQAAVPKSLQLQMLNSSSTTLAPSGTLSQVIKVNNPNKVALRMRIKLSWTANGSQIQDQGEISNFPPALWQ</sequence>
<dbReference type="Gene3D" id="2.60.40.1230">
    <property type="match status" value="1"/>
</dbReference>
<reference evidence="8 9" key="1">
    <citation type="submission" date="2023-11" db="EMBL/GenBank/DDBJ databases">
        <title>Halocaridina rubra genome assembly.</title>
        <authorList>
            <person name="Smith C."/>
        </authorList>
    </citation>
    <scope>NUCLEOTIDE SEQUENCE [LARGE SCALE GENOMIC DNA]</scope>
    <source>
        <strain evidence="8">EP-1</strain>
        <tissue evidence="8">Whole</tissue>
    </source>
</reference>
<dbReference type="Proteomes" id="UP001381693">
    <property type="component" value="Unassembled WGS sequence"/>
</dbReference>
<evidence type="ECO:0000256" key="1">
    <source>
        <dbReference type="ARBA" id="ARBA00004308"/>
    </source>
</evidence>
<evidence type="ECO:0000313" key="8">
    <source>
        <dbReference type="EMBL" id="KAK7075299.1"/>
    </source>
</evidence>
<dbReference type="SUPFAM" id="SSF49348">
    <property type="entry name" value="Clathrin adaptor appendage domain"/>
    <property type="match status" value="1"/>
</dbReference>
<dbReference type="Pfam" id="PF02883">
    <property type="entry name" value="Alpha_adaptinC2"/>
    <property type="match status" value="1"/>
</dbReference>
<keyword evidence="3" id="KW-0813">Transport</keyword>
<dbReference type="GO" id="GO:0016192">
    <property type="term" value="P:vesicle-mediated transport"/>
    <property type="evidence" value="ECO:0007669"/>
    <property type="project" value="InterPro"/>
</dbReference>
<comment type="subcellular location">
    <subcellularLocation>
        <location evidence="1">Endomembrane system</location>
    </subcellularLocation>
    <subcellularLocation>
        <location evidence="2">Golgi apparatus</location>
    </subcellularLocation>
</comment>
<dbReference type="PANTHER" id="PTHR22780">
    <property type="entry name" value="ADAPTIN, ALPHA/GAMMA/EPSILON"/>
    <property type="match status" value="1"/>
</dbReference>
<evidence type="ECO:0000256" key="3">
    <source>
        <dbReference type="ARBA" id="ARBA00022448"/>
    </source>
</evidence>
<protein>
    <submittedName>
        <fullName evidence="8">AP-1 complex subunit gamma-1</fullName>
    </submittedName>
</protein>
<keyword evidence="5" id="KW-0333">Golgi apparatus</keyword>
<proteinExistence type="predicted"/>
<evidence type="ECO:0000256" key="6">
    <source>
        <dbReference type="ARBA" id="ARBA00023136"/>
    </source>
</evidence>
<accession>A0AAN8X985</accession>
<evidence type="ECO:0000256" key="2">
    <source>
        <dbReference type="ARBA" id="ARBA00004555"/>
    </source>
</evidence>
<dbReference type="GO" id="GO:0006886">
    <property type="term" value="P:intracellular protein transport"/>
    <property type="evidence" value="ECO:0007669"/>
    <property type="project" value="InterPro"/>
</dbReference>
<dbReference type="EMBL" id="JAXCGZ010011330">
    <property type="protein sequence ID" value="KAK7075299.1"/>
    <property type="molecule type" value="Genomic_DNA"/>
</dbReference>
<keyword evidence="4" id="KW-0653">Protein transport</keyword>
<gene>
    <name evidence="8" type="primary">AP1G1</name>
    <name evidence="8" type="ORF">SK128_000706</name>
</gene>
<keyword evidence="9" id="KW-1185">Reference proteome</keyword>
<dbReference type="InterPro" id="IPR050840">
    <property type="entry name" value="Adaptor_Complx_Large_Subunit"/>
</dbReference>
<keyword evidence="6" id="KW-0472">Membrane</keyword>
<dbReference type="InterPro" id="IPR008152">
    <property type="entry name" value="Clathrin_a/b/g-adaptin_app_Ig"/>
</dbReference>
<evidence type="ECO:0000256" key="5">
    <source>
        <dbReference type="ARBA" id="ARBA00023034"/>
    </source>
</evidence>
<feature type="domain" description="GAE" evidence="7">
    <location>
        <begin position="19"/>
        <end position="129"/>
    </location>
</feature>
<dbReference type="InterPro" id="IPR008153">
    <property type="entry name" value="GAE_dom"/>
</dbReference>
<evidence type="ECO:0000256" key="4">
    <source>
        <dbReference type="ARBA" id="ARBA00022927"/>
    </source>
</evidence>
<dbReference type="SMART" id="SM00809">
    <property type="entry name" value="Alpha_adaptinC2"/>
    <property type="match status" value="1"/>
</dbReference>
<dbReference type="AlphaFoldDB" id="A0AAN8X985"/>
<dbReference type="InterPro" id="IPR013041">
    <property type="entry name" value="Clathrin_app_Ig-like_sf"/>
</dbReference>
<dbReference type="GO" id="GO:0005794">
    <property type="term" value="C:Golgi apparatus"/>
    <property type="evidence" value="ECO:0007669"/>
    <property type="project" value="UniProtKB-SubCell"/>
</dbReference>
<comment type="caution">
    <text evidence="8">The sequence shown here is derived from an EMBL/GenBank/DDBJ whole genome shotgun (WGS) entry which is preliminary data.</text>
</comment>
<organism evidence="8 9">
    <name type="scientific">Halocaridina rubra</name>
    <name type="common">Hawaiian red shrimp</name>
    <dbReference type="NCBI Taxonomy" id="373956"/>
    <lineage>
        <taxon>Eukaryota</taxon>
        <taxon>Metazoa</taxon>
        <taxon>Ecdysozoa</taxon>
        <taxon>Arthropoda</taxon>
        <taxon>Crustacea</taxon>
        <taxon>Multicrustacea</taxon>
        <taxon>Malacostraca</taxon>
        <taxon>Eumalacostraca</taxon>
        <taxon>Eucarida</taxon>
        <taxon>Decapoda</taxon>
        <taxon>Pleocyemata</taxon>
        <taxon>Caridea</taxon>
        <taxon>Atyoidea</taxon>
        <taxon>Atyidae</taxon>
        <taxon>Halocaridina</taxon>
    </lineage>
</organism>
<name>A0AAN8X985_HALRR</name>
<dbReference type="PROSITE" id="PS50180">
    <property type="entry name" value="GAE"/>
    <property type="match status" value="1"/>
</dbReference>
<evidence type="ECO:0000313" key="9">
    <source>
        <dbReference type="Proteomes" id="UP001381693"/>
    </source>
</evidence>